<name>A0A1D2MB11_ORCCI</name>
<accession>A0A1D2MB11</accession>
<keyword evidence="1" id="KW-0489">Methyltransferase</keyword>
<dbReference type="OrthoDB" id="443402at2759"/>
<dbReference type="EMBL" id="LJIJ01002127">
    <property type="protein sequence ID" value="ODM90176.1"/>
    <property type="molecule type" value="Genomic_DNA"/>
</dbReference>
<organism evidence="1 2">
    <name type="scientific">Orchesella cincta</name>
    <name type="common">Springtail</name>
    <name type="synonym">Podura cincta</name>
    <dbReference type="NCBI Taxonomy" id="48709"/>
    <lineage>
        <taxon>Eukaryota</taxon>
        <taxon>Metazoa</taxon>
        <taxon>Ecdysozoa</taxon>
        <taxon>Arthropoda</taxon>
        <taxon>Hexapoda</taxon>
        <taxon>Collembola</taxon>
        <taxon>Entomobryomorpha</taxon>
        <taxon>Entomobryoidea</taxon>
        <taxon>Orchesellidae</taxon>
        <taxon>Orchesellinae</taxon>
        <taxon>Orchesella</taxon>
    </lineage>
</organism>
<sequence>MELKLHSPVGAEPVTYTWPLSGGKDRYDGAMEIAETIRY</sequence>
<gene>
    <name evidence="1" type="ORF">Ocin01_16506</name>
</gene>
<keyword evidence="1" id="KW-0808">Transferase</keyword>
<dbReference type="Gene3D" id="1.10.260.60">
    <property type="match status" value="1"/>
</dbReference>
<feature type="non-terminal residue" evidence="1">
    <location>
        <position position="39"/>
    </location>
</feature>
<dbReference type="GO" id="GO:0032259">
    <property type="term" value="P:methylation"/>
    <property type="evidence" value="ECO:0007669"/>
    <property type="project" value="UniProtKB-KW"/>
</dbReference>
<protein>
    <submittedName>
        <fullName evidence="1">Histone-lysine N-methyltransferase, H3 lysine-79 specific</fullName>
    </submittedName>
</protein>
<dbReference type="AlphaFoldDB" id="A0A1D2MB11"/>
<comment type="caution">
    <text evidence="1">The sequence shown here is derived from an EMBL/GenBank/DDBJ whole genome shotgun (WGS) entry which is preliminary data.</text>
</comment>
<dbReference type="GO" id="GO:0008168">
    <property type="term" value="F:methyltransferase activity"/>
    <property type="evidence" value="ECO:0007669"/>
    <property type="project" value="UniProtKB-KW"/>
</dbReference>
<keyword evidence="2" id="KW-1185">Reference proteome</keyword>
<reference evidence="1 2" key="1">
    <citation type="journal article" date="2016" name="Genome Biol. Evol.">
        <title>Gene Family Evolution Reflects Adaptation to Soil Environmental Stressors in the Genome of the Collembolan Orchesella cincta.</title>
        <authorList>
            <person name="Faddeeva-Vakhrusheva A."/>
            <person name="Derks M.F."/>
            <person name="Anvar S.Y."/>
            <person name="Agamennone V."/>
            <person name="Suring W."/>
            <person name="Smit S."/>
            <person name="van Straalen N.M."/>
            <person name="Roelofs D."/>
        </authorList>
    </citation>
    <scope>NUCLEOTIDE SEQUENCE [LARGE SCALE GENOMIC DNA]</scope>
    <source>
        <tissue evidence="1">Mixed pool</tissue>
    </source>
</reference>
<proteinExistence type="predicted"/>
<evidence type="ECO:0000313" key="2">
    <source>
        <dbReference type="Proteomes" id="UP000094527"/>
    </source>
</evidence>
<evidence type="ECO:0000313" key="1">
    <source>
        <dbReference type="EMBL" id="ODM90176.1"/>
    </source>
</evidence>
<dbReference type="Proteomes" id="UP000094527">
    <property type="component" value="Unassembled WGS sequence"/>
</dbReference>